<evidence type="ECO:0000313" key="4">
    <source>
        <dbReference type="Proteomes" id="UP000704712"/>
    </source>
</evidence>
<evidence type="ECO:0000256" key="1">
    <source>
        <dbReference type="SAM" id="MobiDB-lite"/>
    </source>
</evidence>
<name>A0A8S9US35_PHYIN</name>
<feature type="region of interest" description="Disordered" evidence="1">
    <location>
        <begin position="1"/>
        <end position="49"/>
    </location>
</feature>
<gene>
    <name evidence="3" type="ORF">GN958_ATG00367</name>
    <name evidence="2" type="ORF">GN958_ATG08964</name>
</gene>
<sequence length="303" mass="35138">MLQSLNLPTIPRRSKSAPAPKQTQRTEPVRRSGRLRNESIQAEKRQKKRQLEVNRLLQQQENEEEQSFLVERPQQKQKRAHDQCESLREHEFQRALRQYPPTIALPFVYPCQLKKSFDDGMLQYSPSSSLEIELDAFHSRCLGIQLLPAGRNTVAQALCPPGYTTRFSIMSKIHLWKNAITLFVRESDGLLYSHMLKRESAGVYFDWSAQAQRQEISSAVMQQLRHTQKGDEELRLNDSYYVGDQSSATTPVLLFLQHAKGPYIYCGRIGYLGFESDSVKFRWQLLDVAAMDWRLDHKVLQVL</sequence>
<evidence type="ECO:0000313" key="3">
    <source>
        <dbReference type="EMBL" id="KAF4150440.1"/>
    </source>
</evidence>
<dbReference type="EMBL" id="JAACNO010001255">
    <property type="protein sequence ID" value="KAF4141859.1"/>
    <property type="molecule type" value="Genomic_DNA"/>
</dbReference>
<dbReference type="EMBL" id="JAACNO010000065">
    <property type="protein sequence ID" value="KAF4150440.1"/>
    <property type="molecule type" value="Genomic_DNA"/>
</dbReference>
<organism evidence="2 4">
    <name type="scientific">Phytophthora infestans</name>
    <name type="common">Potato late blight agent</name>
    <name type="synonym">Botrytis infestans</name>
    <dbReference type="NCBI Taxonomy" id="4787"/>
    <lineage>
        <taxon>Eukaryota</taxon>
        <taxon>Sar</taxon>
        <taxon>Stramenopiles</taxon>
        <taxon>Oomycota</taxon>
        <taxon>Peronosporomycetes</taxon>
        <taxon>Peronosporales</taxon>
        <taxon>Peronosporaceae</taxon>
        <taxon>Phytophthora</taxon>
    </lineage>
</organism>
<evidence type="ECO:0000313" key="2">
    <source>
        <dbReference type="EMBL" id="KAF4141859.1"/>
    </source>
</evidence>
<proteinExistence type="predicted"/>
<feature type="compositionally biased region" description="Basic and acidic residues" evidence="1">
    <location>
        <begin position="27"/>
        <end position="49"/>
    </location>
</feature>
<feature type="region of interest" description="Disordered" evidence="1">
    <location>
        <begin position="62"/>
        <end position="83"/>
    </location>
</feature>
<dbReference type="AlphaFoldDB" id="A0A8S9US35"/>
<accession>A0A8S9US35</accession>
<comment type="caution">
    <text evidence="2">The sequence shown here is derived from an EMBL/GenBank/DDBJ whole genome shotgun (WGS) entry which is preliminary data.</text>
</comment>
<protein>
    <submittedName>
        <fullName evidence="2">Uncharacterized protein</fullName>
    </submittedName>
</protein>
<reference evidence="2" key="1">
    <citation type="submission" date="2020-03" db="EMBL/GenBank/DDBJ databases">
        <title>Hybrid Assembly of Korean Phytophthora infestans isolates.</title>
        <authorList>
            <person name="Prokchorchik M."/>
            <person name="Lee Y."/>
            <person name="Seo J."/>
            <person name="Cho J.-H."/>
            <person name="Park Y.-E."/>
            <person name="Jang D.-C."/>
            <person name="Im J.-S."/>
            <person name="Choi J.-G."/>
            <person name="Park H.-J."/>
            <person name="Lee G.-B."/>
            <person name="Lee Y.-G."/>
            <person name="Hong S.-Y."/>
            <person name="Cho K."/>
            <person name="Sohn K.H."/>
        </authorList>
    </citation>
    <scope>NUCLEOTIDE SEQUENCE</scope>
    <source>
        <strain evidence="2">KR_2_A2</strain>
    </source>
</reference>
<dbReference type="Proteomes" id="UP000704712">
    <property type="component" value="Unassembled WGS sequence"/>
</dbReference>